<evidence type="ECO:0000313" key="2">
    <source>
        <dbReference type="Proteomes" id="UP000789570"/>
    </source>
</evidence>
<proteinExistence type="predicted"/>
<dbReference type="EMBL" id="CAJVPQ010017127">
    <property type="protein sequence ID" value="CAG8747593.1"/>
    <property type="molecule type" value="Genomic_DNA"/>
</dbReference>
<dbReference type="Proteomes" id="UP000789570">
    <property type="component" value="Unassembled WGS sequence"/>
</dbReference>
<gene>
    <name evidence="1" type="ORF">FCALED_LOCUS16073</name>
</gene>
<dbReference type="AlphaFoldDB" id="A0A9N9IUT3"/>
<comment type="caution">
    <text evidence="1">The sequence shown here is derived from an EMBL/GenBank/DDBJ whole genome shotgun (WGS) entry which is preliminary data.</text>
</comment>
<organism evidence="1 2">
    <name type="scientific">Funneliformis caledonium</name>
    <dbReference type="NCBI Taxonomy" id="1117310"/>
    <lineage>
        <taxon>Eukaryota</taxon>
        <taxon>Fungi</taxon>
        <taxon>Fungi incertae sedis</taxon>
        <taxon>Mucoromycota</taxon>
        <taxon>Glomeromycotina</taxon>
        <taxon>Glomeromycetes</taxon>
        <taxon>Glomerales</taxon>
        <taxon>Glomeraceae</taxon>
        <taxon>Funneliformis</taxon>
    </lineage>
</organism>
<sequence length="116" mass="13525">MVNNLNLVKNQKTNDELITYETSTRRFTIDHIFMKSSLIPDLIDQVVEKVDNDFSDHAIVYATISLASINSSFTHRVAIKKLVYRYDEMSDDNWSAFGFSVNQRYKNTRLHNMSLD</sequence>
<evidence type="ECO:0000313" key="1">
    <source>
        <dbReference type="EMBL" id="CAG8747593.1"/>
    </source>
</evidence>
<dbReference type="OrthoDB" id="2487490at2759"/>
<name>A0A9N9IUT3_9GLOM</name>
<accession>A0A9N9IUT3</accession>
<dbReference type="SUPFAM" id="SSF56219">
    <property type="entry name" value="DNase I-like"/>
    <property type="match status" value="1"/>
</dbReference>
<dbReference type="Gene3D" id="3.60.10.10">
    <property type="entry name" value="Endonuclease/exonuclease/phosphatase"/>
    <property type="match status" value="1"/>
</dbReference>
<keyword evidence="2" id="KW-1185">Reference proteome</keyword>
<protein>
    <submittedName>
        <fullName evidence="1">5208_t:CDS:1</fullName>
    </submittedName>
</protein>
<feature type="non-terminal residue" evidence="1">
    <location>
        <position position="116"/>
    </location>
</feature>
<dbReference type="InterPro" id="IPR036691">
    <property type="entry name" value="Endo/exonu/phosph_ase_sf"/>
</dbReference>
<reference evidence="1" key="1">
    <citation type="submission" date="2021-06" db="EMBL/GenBank/DDBJ databases">
        <authorList>
            <person name="Kallberg Y."/>
            <person name="Tangrot J."/>
            <person name="Rosling A."/>
        </authorList>
    </citation>
    <scope>NUCLEOTIDE SEQUENCE</scope>
    <source>
        <strain evidence="1">UK204</strain>
    </source>
</reference>